<dbReference type="eggNOG" id="COG1737">
    <property type="taxonomic scope" value="Bacteria"/>
</dbReference>
<name>E7S8F6_9STRE</name>
<dbReference type="GO" id="GO:0003677">
    <property type="term" value="F:DNA binding"/>
    <property type="evidence" value="ECO:0007669"/>
    <property type="project" value="UniProtKB-KW"/>
</dbReference>
<dbReference type="HOGENOM" id="CLU_055769_0_3_9"/>
<protein>
    <submittedName>
        <fullName evidence="6">SIS domain protein</fullName>
    </submittedName>
</protein>
<sequence length="298" mass="34108">MKYIIGFSPCVTSVERRTAVKQDRDLRSIIKSHQEEMTELELDIARYFLSPEAQQHSLSSSRVTELLHVSKAALTRFSQKCGFTGYREFIYHFNEETKSQKQQSPHDELTQDILRRYQQVLQATENLAKDDQIKEVANLITQADRVYFFGKGSSGLVASEMKLRFLRLGVVCEALTDQDGFAWTTSILDKSCLVIAFSLSGTTRSIIHSLLDAQEMGAKTVLLTAQPDAIKDDFTEILPVAPLPGSTYIDRITATLPFLTTIDLIYAHFLEMDRERKEKIFNSYWENKKLNGYDSRRR</sequence>
<feature type="domain" description="SIS" evidence="5">
    <location>
        <begin position="136"/>
        <end position="275"/>
    </location>
</feature>
<keyword evidence="3" id="KW-0804">Transcription</keyword>
<dbReference type="GO" id="GO:0003700">
    <property type="term" value="F:DNA-binding transcription factor activity"/>
    <property type="evidence" value="ECO:0007669"/>
    <property type="project" value="InterPro"/>
</dbReference>
<dbReference type="InterPro" id="IPR036388">
    <property type="entry name" value="WH-like_DNA-bd_sf"/>
</dbReference>
<dbReference type="InterPro" id="IPR009057">
    <property type="entry name" value="Homeodomain-like_sf"/>
</dbReference>
<reference evidence="6 7" key="1">
    <citation type="submission" date="2010-12" db="EMBL/GenBank/DDBJ databases">
        <authorList>
            <person name="Muzny D."/>
            <person name="Qin X."/>
            <person name="Deng J."/>
            <person name="Jiang H."/>
            <person name="Liu Y."/>
            <person name="Qu J."/>
            <person name="Song X.-Z."/>
            <person name="Zhang L."/>
            <person name="Thornton R."/>
            <person name="Coyle M."/>
            <person name="Francisco L."/>
            <person name="Jackson L."/>
            <person name="Javaid M."/>
            <person name="Korchina V."/>
            <person name="Kovar C."/>
            <person name="Mata R."/>
            <person name="Mathew T."/>
            <person name="Ngo R."/>
            <person name="Nguyen L."/>
            <person name="Nguyen N."/>
            <person name="Okwuonu G."/>
            <person name="Ongeri F."/>
            <person name="Pham C."/>
            <person name="Simmons D."/>
            <person name="Wilczek-Boney K."/>
            <person name="Hale W."/>
            <person name="Jakkamsetti A."/>
            <person name="Pham P."/>
            <person name="Ruth R."/>
            <person name="San Lucas F."/>
            <person name="Warren J."/>
            <person name="Zhang J."/>
            <person name="Zhao Z."/>
            <person name="Zhou C."/>
            <person name="Zhu D."/>
            <person name="Lee S."/>
            <person name="Bess C."/>
            <person name="Blankenburg K."/>
            <person name="Forbes L."/>
            <person name="Fu Q."/>
            <person name="Gubbala S."/>
            <person name="Hirani K."/>
            <person name="Jayaseelan J.C."/>
            <person name="Lara F."/>
            <person name="Munidasa M."/>
            <person name="Palculict T."/>
            <person name="Patil S."/>
            <person name="Pu L.-L."/>
            <person name="Saada N."/>
            <person name="Tang L."/>
            <person name="Weissenberger G."/>
            <person name="Zhu Y."/>
            <person name="Hemphill L."/>
            <person name="Shang Y."/>
            <person name="Youmans B."/>
            <person name="Ayvaz T."/>
            <person name="Ross M."/>
            <person name="Santibanez J."/>
            <person name="Aqrawi P."/>
            <person name="Gross S."/>
            <person name="Joshi V."/>
            <person name="Fowler G."/>
            <person name="Nazareth L."/>
            <person name="Reid J."/>
            <person name="Worley K."/>
            <person name="Petrosino J."/>
            <person name="Highlander S."/>
            <person name="Gibbs R."/>
        </authorList>
    </citation>
    <scope>NUCLEOTIDE SEQUENCE [LARGE SCALE GENOMIC DNA]</scope>
    <source>
        <strain evidence="6 7">ATCC 700641</strain>
    </source>
</reference>
<dbReference type="CDD" id="cd05013">
    <property type="entry name" value="SIS_RpiR"/>
    <property type="match status" value="1"/>
</dbReference>
<dbReference type="Gene3D" id="1.10.10.10">
    <property type="entry name" value="Winged helix-like DNA-binding domain superfamily/Winged helix DNA-binding domain"/>
    <property type="match status" value="1"/>
</dbReference>
<dbReference type="InterPro" id="IPR046348">
    <property type="entry name" value="SIS_dom_sf"/>
</dbReference>
<dbReference type="InterPro" id="IPR001347">
    <property type="entry name" value="SIS_dom"/>
</dbReference>
<dbReference type="InterPro" id="IPR000281">
    <property type="entry name" value="HTH_RpiR"/>
</dbReference>
<evidence type="ECO:0000313" key="6">
    <source>
        <dbReference type="EMBL" id="EFW00220.1"/>
    </source>
</evidence>
<comment type="caution">
    <text evidence="6">The sequence shown here is derived from an EMBL/GenBank/DDBJ whole genome shotgun (WGS) entry which is preliminary data.</text>
</comment>
<dbReference type="PROSITE" id="PS51464">
    <property type="entry name" value="SIS"/>
    <property type="match status" value="1"/>
</dbReference>
<evidence type="ECO:0000313" key="7">
    <source>
        <dbReference type="Proteomes" id="UP000002814"/>
    </source>
</evidence>
<dbReference type="GO" id="GO:1901135">
    <property type="term" value="P:carbohydrate derivative metabolic process"/>
    <property type="evidence" value="ECO:0007669"/>
    <property type="project" value="InterPro"/>
</dbReference>
<dbReference type="PANTHER" id="PTHR30514:SF21">
    <property type="entry name" value="RPIR-FAMILY TRANSCRIPTIONAL REGULATOR"/>
    <property type="match status" value="1"/>
</dbReference>
<dbReference type="InterPro" id="IPR047640">
    <property type="entry name" value="RpiR-like"/>
</dbReference>
<proteinExistence type="predicted"/>
<dbReference type="InterPro" id="IPR035472">
    <property type="entry name" value="RpiR-like_SIS"/>
</dbReference>
<dbReference type="Proteomes" id="UP000002814">
    <property type="component" value="Unassembled WGS sequence"/>
</dbReference>
<dbReference type="SUPFAM" id="SSF53697">
    <property type="entry name" value="SIS domain"/>
    <property type="match status" value="1"/>
</dbReference>
<evidence type="ECO:0000256" key="1">
    <source>
        <dbReference type="ARBA" id="ARBA00023015"/>
    </source>
</evidence>
<dbReference type="PANTHER" id="PTHR30514">
    <property type="entry name" value="GLUCOKINASE"/>
    <property type="match status" value="1"/>
</dbReference>
<dbReference type="EMBL" id="AEQR01000003">
    <property type="protein sequence ID" value="EFW00220.1"/>
    <property type="molecule type" value="Genomic_DNA"/>
</dbReference>
<evidence type="ECO:0000256" key="2">
    <source>
        <dbReference type="ARBA" id="ARBA00023125"/>
    </source>
</evidence>
<dbReference type="Pfam" id="PF01418">
    <property type="entry name" value="HTH_6"/>
    <property type="match status" value="1"/>
</dbReference>
<evidence type="ECO:0000256" key="3">
    <source>
        <dbReference type="ARBA" id="ARBA00023163"/>
    </source>
</evidence>
<dbReference type="SUPFAM" id="SSF46689">
    <property type="entry name" value="Homeodomain-like"/>
    <property type="match status" value="1"/>
</dbReference>
<gene>
    <name evidence="6" type="ORF">HMPREF9421_0342</name>
</gene>
<dbReference type="Pfam" id="PF01380">
    <property type="entry name" value="SIS"/>
    <property type="match status" value="1"/>
</dbReference>
<keyword evidence="7" id="KW-1185">Reference proteome</keyword>
<dbReference type="PROSITE" id="PS51071">
    <property type="entry name" value="HTH_RPIR"/>
    <property type="match status" value="1"/>
</dbReference>
<dbReference type="GO" id="GO:0097367">
    <property type="term" value="F:carbohydrate derivative binding"/>
    <property type="evidence" value="ECO:0007669"/>
    <property type="project" value="InterPro"/>
</dbReference>
<keyword evidence="2" id="KW-0238">DNA-binding</keyword>
<keyword evidence="1" id="KW-0805">Transcription regulation</keyword>
<dbReference type="AlphaFoldDB" id="E7S8F6"/>
<evidence type="ECO:0000259" key="5">
    <source>
        <dbReference type="PROSITE" id="PS51464"/>
    </source>
</evidence>
<organism evidence="6 7">
    <name type="scientific">Streptococcus australis ATCC 700641</name>
    <dbReference type="NCBI Taxonomy" id="888833"/>
    <lineage>
        <taxon>Bacteria</taxon>
        <taxon>Bacillati</taxon>
        <taxon>Bacillota</taxon>
        <taxon>Bacilli</taxon>
        <taxon>Lactobacillales</taxon>
        <taxon>Streptococcaceae</taxon>
        <taxon>Streptococcus</taxon>
    </lineage>
</organism>
<accession>E7S8F6</accession>
<feature type="domain" description="HTH rpiR-type" evidence="4">
    <location>
        <begin position="24"/>
        <end position="100"/>
    </location>
</feature>
<evidence type="ECO:0000259" key="4">
    <source>
        <dbReference type="PROSITE" id="PS51071"/>
    </source>
</evidence>
<dbReference type="Gene3D" id="3.40.50.10490">
    <property type="entry name" value="Glucose-6-phosphate isomerase like protein, domain 1"/>
    <property type="match status" value="1"/>
</dbReference>